<proteinExistence type="predicted"/>
<gene>
    <name evidence="1" type="ORF">HSACCH_00276</name>
</gene>
<keyword evidence="2" id="KW-1185">Reference proteome</keyword>
<organism evidence="1 2">
    <name type="scientific">Halanaerobium saccharolyticum subsp. saccharolyticum DSM 6643</name>
    <dbReference type="NCBI Taxonomy" id="1293054"/>
    <lineage>
        <taxon>Bacteria</taxon>
        <taxon>Bacillati</taxon>
        <taxon>Bacillota</taxon>
        <taxon>Clostridia</taxon>
        <taxon>Halanaerobiales</taxon>
        <taxon>Halanaerobiaceae</taxon>
        <taxon>Halanaerobium</taxon>
    </lineage>
</organism>
<dbReference type="EMBL" id="CAUI01000005">
    <property type="protein sequence ID" value="CCU77924.1"/>
    <property type="molecule type" value="Genomic_DNA"/>
</dbReference>
<evidence type="ECO:0000313" key="1">
    <source>
        <dbReference type="EMBL" id="CCU77924.1"/>
    </source>
</evidence>
<protein>
    <submittedName>
        <fullName evidence="1">Uncharacterized protein</fullName>
    </submittedName>
</protein>
<name>M5EB08_9FIRM</name>
<comment type="caution">
    <text evidence="1">The sequence shown here is derived from an EMBL/GenBank/DDBJ whole genome shotgun (WGS) entry which is preliminary data.</text>
</comment>
<dbReference type="AlphaFoldDB" id="M5EB08"/>
<evidence type="ECO:0000313" key="2">
    <source>
        <dbReference type="Proteomes" id="UP000012063"/>
    </source>
</evidence>
<dbReference type="STRING" id="1293054.HSACCH_00276"/>
<reference evidence="2" key="1">
    <citation type="journal article" date="2013" name="Genome Announc.">
        <title>Genome Sequence of Halanaerobium saccharolyticum subsp. saccharolyticum Strain DSM 6643T, a Halophilic Hydrogen-Producing Bacterium.</title>
        <authorList>
            <person name="Kivisto A."/>
            <person name="Larjo A."/>
            <person name="Ciranna A."/>
            <person name="Santala V."/>
            <person name="Roos C."/>
            <person name="Karp M."/>
        </authorList>
    </citation>
    <scope>NUCLEOTIDE SEQUENCE [LARGE SCALE GENOMIC DNA]</scope>
    <source>
        <strain evidence="2">DSM 6643</strain>
    </source>
</reference>
<dbReference type="Proteomes" id="UP000012063">
    <property type="component" value="Unassembled WGS sequence"/>
</dbReference>
<accession>M5EB08</accession>
<sequence>MIVENETVIIANKEPAIVDKMVFDKSYDVKKNAGKTFTNV</sequence>
<dbReference type="InParanoid" id="M5EB08"/>